<evidence type="ECO:0000256" key="3">
    <source>
        <dbReference type="ARBA" id="ARBA00023082"/>
    </source>
</evidence>
<feature type="region of interest" description="Disordered" evidence="5">
    <location>
        <begin position="91"/>
        <end position="110"/>
    </location>
</feature>
<dbReference type="GO" id="GO:0003677">
    <property type="term" value="F:DNA binding"/>
    <property type="evidence" value="ECO:0007669"/>
    <property type="project" value="InterPro"/>
</dbReference>
<feature type="domain" description="RNA polymerase sigma-70 region 2" evidence="6">
    <location>
        <begin position="28"/>
        <end position="93"/>
    </location>
</feature>
<dbReference type="SUPFAM" id="SSF88946">
    <property type="entry name" value="Sigma2 domain of RNA polymerase sigma factors"/>
    <property type="match status" value="1"/>
</dbReference>
<dbReference type="GO" id="GO:0006352">
    <property type="term" value="P:DNA-templated transcription initiation"/>
    <property type="evidence" value="ECO:0007669"/>
    <property type="project" value="InterPro"/>
</dbReference>
<dbReference type="InterPro" id="IPR013249">
    <property type="entry name" value="RNA_pol_sigma70_r4_t2"/>
</dbReference>
<feature type="domain" description="RNA polymerase sigma factor 70 region 4 type 2" evidence="7">
    <location>
        <begin position="123"/>
        <end position="174"/>
    </location>
</feature>
<name>A0A934II82_9HYPH</name>
<accession>A0A934II82</accession>
<evidence type="ECO:0000259" key="7">
    <source>
        <dbReference type="Pfam" id="PF08281"/>
    </source>
</evidence>
<dbReference type="GO" id="GO:0016987">
    <property type="term" value="F:sigma factor activity"/>
    <property type="evidence" value="ECO:0007669"/>
    <property type="project" value="UniProtKB-KW"/>
</dbReference>
<protein>
    <submittedName>
        <fullName evidence="8">RNA polymerase sigma factor</fullName>
    </submittedName>
</protein>
<evidence type="ECO:0000259" key="6">
    <source>
        <dbReference type="Pfam" id="PF04542"/>
    </source>
</evidence>
<dbReference type="PANTHER" id="PTHR43133">
    <property type="entry name" value="RNA POLYMERASE ECF-TYPE SIGMA FACTO"/>
    <property type="match status" value="1"/>
</dbReference>
<dbReference type="InterPro" id="IPR013325">
    <property type="entry name" value="RNA_pol_sigma_r2"/>
</dbReference>
<proteinExistence type="inferred from homology"/>
<dbReference type="InterPro" id="IPR013324">
    <property type="entry name" value="RNA_pol_sigma_r3/r4-like"/>
</dbReference>
<dbReference type="Proteomes" id="UP000609531">
    <property type="component" value="Unassembled WGS sequence"/>
</dbReference>
<dbReference type="InterPro" id="IPR039425">
    <property type="entry name" value="RNA_pol_sigma-70-like"/>
</dbReference>
<sequence length="189" mass="21012">MGQRGGAADLDALLARIAVRDRTAMRAFYEAVGPDLHRFIQTRLNDPHEAADVLQETMLEVWRQAHAFERRSAVRTWVFSIARNKAIDRVRRSAPTGPAPDEEIADAAPDPEAAMAALQDGDRLRECIGSLKTVHRAAIQLAYFRDLPYGEIAQIENCSIGTVKTRIHHAKRLLLHCLSKKPSRRGGGV</sequence>
<keyword evidence="9" id="KW-1185">Reference proteome</keyword>
<evidence type="ECO:0000256" key="5">
    <source>
        <dbReference type="SAM" id="MobiDB-lite"/>
    </source>
</evidence>
<dbReference type="CDD" id="cd06171">
    <property type="entry name" value="Sigma70_r4"/>
    <property type="match status" value="1"/>
</dbReference>
<dbReference type="InterPro" id="IPR014284">
    <property type="entry name" value="RNA_pol_sigma-70_dom"/>
</dbReference>
<keyword evidence="2" id="KW-0805">Transcription regulation</keyword>
<dbReference type="EMBL" id="JAEKJA010000005">
    <property type="protein sequence ID" value="MBJ3775471.1"/>
    <property type="molecule type" value="Genomic_DNA"/>
</dbReference>
<keyword evidence="3" id="KW-0731">Sigma factor</keyword>
<organism evidence="8 9">
    <name type="scientific">Acuticoccus mangrovi</name>
    <dbReference type="NCBI Taxonomy" id="2796142"/>
    <lineage>
        <taxon>Bacteria</taxon>
        <taxon>Pseudomonadati</taxon>
        <taxon>Pseudomonadota</taxon>
        <taxon>Alphaproteobacteria</taxon>
        <taxon>Hyphomicrobiales</taxon>
        <taxon>Amorphaceae</taxon>
        <taxon>Acuticoccus</taxon>
    </lineage>
</organism>
<dbReference type="Gene3D" id="1.10.1740.10">
    <property type="match status" value="1"/>
</dbReference>
<gene>
    <name evidence="8" type="ORF">JCR33_07225</name>
</gene>
<dbReference type="SUPFAM" id="SSF88659">
    <property type="entry name" value="Sigma3 and sigma4 domains of RNA polymerase sigma factors"/>
    <property type="match status" value="1"/>
</dbReference>
<dbReference type="RefSeq" id="WP_198881365.1">
    <property type="nucleotide sequence ID" value="NZ_JAEKJA010000005.1"/>
</dbReference>
<evidence type="ECO:0000313" key="9">
    <source>
        <dbReference type="Proteomes" id="UP000609531"/>
    </source>
</evidence>
<comment type="similarity">
    <text evidence="1">Belongs to the sigma-70 factor family. ECF subfamily.</text>
</comment>
<evidence type="ECO:0000256" key="2">
    <source>
        <dbReference type="ARBA" id="ARBA00023015"/>
    </source>
</evidence>
<dbReference type="Pfam" id="PF04542">
    <property type="entry name" value="Sigma70_r2"/>
    <property type="match status" value="1"/>
</dbReference>
<dbReference type="Pfam" id="PF08281">
    <property type="entry name" value="Sigma70_r4_2"/>
    <property type="match status" value="1"/>
</dbReference>
<reference evidence="8" key="1">
    <citation type="submission" date="2020-12" db="EMBL/GenBank/DDBJ databases">
        <title>Bacterial taxonomy.</title>
        <authorList>
            <person name="Pan X."/>
        </authorList>
    </citation>
    <scope>NUCLEOTIDE SEQUENCE</scope>
    <source>
        <strain evidence="8">B2012</strain>
    </source>
</reference>
<evidence type="ECO:0000313" key="8">
    <source>
        <dbReference type="EMBL" id="MBJ3775471.1"/>
    </source>
</evidence>
<keyword evidence="4" id="KW-0804">Transcription</keyword>
<comment type="caution">
    <text evidence="8">The sequence shown here is derived from an EMBL/GenBank/DDBJ whole genome shotgun (WGS) entry which is preliminary data.</text>
</comment>
<dbReference type="PANTHER" id="PTHR43133:SF66">
    <property type="entry name" value="ECF RNA POLYMERASE SIGMA FACTOR SIGK"/>
    <property type="match status" value="1"/>
</dbReference>
<evidence type="ECO:0000256" key="1">
    <source>
        <dbReference type="ARBA" id="ARBA00010641"/>
    </source>
</evidence>
<dbReference type="InterPro" id="IPR007627">
    <property type="entry name" value="RNA_pol_sigma70_r2"/>
</dbReference>
<dbReference type="NCBIfam" id="TIGR02937">
    <property type="entry name" value="sigma70-ECF"/>
    <property type="match status" value="1"/>
</dbReference>
<dbReference type="Gene3D" id="1.10.10.10">
    <property type="entry name" value="Winged helix-like DNA-binding domain superfamily/Winged helix DNA-binding domain"/>
    <property type="match status" value="1"/>
</dbReference>
<dbReference type="AlphaFoldDB" id="A0A934II82"/>
<evidence type="ECO:0000256" key="4">
    <source>
        <dbReference type="ARBA" id="ARBA00023163"/>
    </source>
</evidence>
<dbReference type="InterPro" id="IPR036388">
    <property type="entry name" value="WH-like_DNA-bd_sf"/>
</dbReference>